<dbReference type="EMBL" id="AP004360">
    <property type="protein sequence ID" value="BAD88208.1"/>
    <property type="molecule type" value="Genomic_DNA"/>
</dbReference>
<dbReference type="Proteomes" id="UP000817658">
    <property type="component" value="Chromosome 1"/>
</dbReference>
<feature type="region of interest" description="Disordered" evidence="1">
    <location>
        <begin position="45"/>
        <end position="67"/>
    </location>
</feature>
<organism evidence="2">
    <name type="scientific">Oryza sativa subsp. japonica</name>
    <name type="common">Rice</name>
    <dbReference type="NCBI Taxonomy" id="39947"/>
    <lineage>
        <taxon>Eukaryota</taxon>
        <taxon>Viridiplantae</taxon>
        <taxon>Streptophyta</taxon>
        <taxon>Embryophyta</taxon>
        <taxon>Tracheophyta</taxon>
        <taxon>Spermatophyta</taxon>
        <taxon>Magnoliopsida</taxon>
        <taxon>Liliopsida</taxon>
        <taxon>Poales</taxon>
        <taxon>Poaceae</taxon>
        <taxon>BOP clade</taxon>
        <taxon>Oryzoideae</taxon>
        <taxon>Oryzeae</taxon>
        <taxon>Oryzinae</taxon>
        <taxon>Oryza</taxon>
        <taxon>Oryza sativa</taxon>
    </lineage>
</organism>
<dbReference type="AlphaFoldDB" id="Q5JK01"/>
<evidence type="ECO:0000256" key="1">
    <source>
        <dbReference type="SAM" id="MobiDB-lite"/>
    </source>
</evidence>
<accession>Q5JK01</accession>
<name>Q5JK01_ORYSJ</name>
<sequence length="67" mass="7729">MAKAFSPVLNLANLAEEVQIAYWRRINLKKDKPPPNYEEVYYTAAEQEEGEQGKPPPPTFEHIEPMI</sequence>
<protein>
    <submittedName>
        <fullName evidence="2">Uncharacterized protein</fullName>
    </submittedName>
</protein>
<proteinExistence type="predicted"/>
<gene>
    <name evidence="2" type="primary">B1166B08.13</name>
</gene>
<evidence type="ECO:0000313" key="2">
    <source>
        <dbReference type="EMBL" id="BAD88208.1"/>
    </source>
</evidence>
<reference evidence="2" key="1">
    <citation type="journal article" date="2002" name="Nature">
        <title>The genome sequence and structure of rice chromosome 1.</title>
        <authorList>
            <person name="Sasaki T."/>
            <person name="Matsumoto T."/>
            <person name="Yamamoto K."/>
            <person name="Sakata K."/>
            <person name="Baba T."/>
            <person name="Katayose Y."/>
            <person name="Wu J."/>
            <person name="Niimura Y."/>
            <person name="Cheng Z."/>
            <person name="Nagamura Y."/>
            <person name="Antonio B.A."/>
            <person name="Kanamori H."/>
            <person name="Hosokawa S."/>
            <person name="Masukawa M."/>
            <person name="Arikawa K."/>
            <person name="Chiden Y."/>
            <person name="Hayashi M."/>
            <person name="Okamoto M."/>
            <person name="Ando T."/>
            <person name="Aoki H."/>
            <person name="Arita K."/>
            <person name="Hamada M."/>
            <person name="Harada C."/>
            <person name="Hijishita S."/>
            <person name="Honda M."/>
            <person name="Ichikawa Y."/>
            <person name="Idonuma A."/>
            <person name="Iijima M."/>
            <person name="Ikeda M."/>
            <person name="Ikeno M."/>
            <person name="Itoh S."/>
            <person name="Itoh T."/>
            <person name="Itoh Y."/>
            <person name="Itoh Y."/>
            <person name="Iwabuchi A."/>
            <person name="Kamiya K."/>
            <person name="Karasawa W."/>
            <person name="Katagiri S."/>
            <person name="Kikuta A."/>
            <person name="Kobayashi N."/>
            <person name="Kono I."/>
            <person name="Machita K."/>
            <person name="Maehara T."/>
            <person name="Mizuno H."/>
            <person name="Mizubayashi T."/>
            <person name="Mukai Y."/>
            <person name="Nagasaki H."/>
            <person name="Nakashima M."/>
            <person name="Nakama Y."/>
            <person name="Nakamichi Y."/>
            <person name="Nakamura M."/>
            <person name="Namiki N."/>
            <person name="Negishi M."/>
            <person name="Ohta I."/>
            <person name="Ono N."/>
            <person name="Saji S."/>
            <person name="Sakai K."/>
            <person name="Shibata M."/>
            <person name="Shimokawa T."/>
            <person name="Shomura A."/>
            <person name="Song J."/>
            <person name="Takazaki Y."/>
            <person name="Terasawa K."/>
            <person name="Tsuji K."/>
            <person name="Waki K."/>
            <person name="Yamagata H."/>
            <person name="Yamane H."/>
            <person name="Yoshiki S."/>
            <person name="Yoshihara R."/>
            <person name="Yukawa K."/>
            <person name="Zhong H."/>
            <person name="Iwama H."/>
            <person name="Endo T."/>
            <person name="Ito H."/>
            <person name="Hahn J.H."/>
            <person name="Kim H.I."/>
            <person name="Eun M.Y."/>
            <person name="Yano M."/>
            <person name="Jiang J."/>
            <person name="Gojobori T."/>
        </authorList>
    </citation>
    <scope>NUCLEOTIDE SEQUENCE [LARGE SCALE GENOMIC DNA]</scope>
</reference>